<name>A0A916XCD5_9ACTN</name>
<sequence length="100" mass="11198">MHILWKDLVWTIVASAKDKPNAMRHRDETIQTVIGTPTGRKVATRHQVAAAKTPTVNGLTALPHEIPVHQFAMIDHATHSCRLKLNLNNSHLKFAATYSR</sequence>
<evidence type="ECO:0000313" key="2">
    <source>
        <dbReference type="Proteomes" id="UP000641514"/>
    </source>
</evidence>
<evidence type="ECO:0000313" key="1">
    <source>
        <dbReference type="EMBL" id="GGC61473.1"/>
    </source>
</evidence>
<reference evidence="1" key="2">
    <citation type="submission" date="2020-09" db="EMBL/GenBank/DDBJ databases">
        <authorList>
            <person name="Sun Q."/>
            <person name="Zhou Y."/>
        </authorList>
    </citation>
    <scope>NUCLEOTIDE SEQUENCE</scope>
    <source>
        <strain evidence="1">CGMCC 1.15478</strain>
    </source>
</reference>
<gene>
    <name evidence="1" type="ORF">GCM10011410_12430</name>
</gene>
<protein>
    <submittedName>
        <fullName evidence="1">Uncharacterized protein</fullName>
    </submittedName>
</protein>
<dbReference type="Proteomes" id="UP000641514">
    <property type="component" value="Unassembled WGS sequence"/>
</dbReference>
<comment type="caution">
    <text evidence="1">The sequence shown here is derived from an EMBL/GenBank/DDBJ whole genome shotgun (WGS) entry which is preliminary data.</text>
</comment>
<accession>A0A916XCD5</accession>
<dbReference type="AlphaFoldDB" id="A0A916XCD5"/>
<reference evidence="1" key="1">
    <citation type="journal article" date="2014" name="Int. J. Syst. Evol. Microbiol.">
        <title>Complete genome sequence of Corynebacterium casei LMG S-19264T (=DSM 44701T), isolated from a smear-ripened cheese.</title>
        <authorList>
            <consortium name="US DOE Joint Genome Institute (JGI-PGF)"/>
            <person name="Walter F."/>
            <person name="Albersmeier A."/>
            <person name="Kalinowski J."/>
            <person name="Ruckert C."/>
        </authorList>
    </citation>
    <scope>NUCLEOTIDE SEQUENCE</scope>
    <source>
        <strain evidence="1">CGMCC 1.15478</strain>
    </source>
</reference>
<dbReference type="EMBL" id="BMJH01000001">
    <property type="protein sequence ID" value="GGC61473.1"/>
    <property type="molecule type" value="Genomic_DNA"/>
</dbReference>
<organism evidence="1 2">
    <name type="scientific">Hoyosella rhizosphaerae</name>
    <dbReference type="NCBI Taxonomy" id="1755582"/>
    <lineage>
        <taxon>Bacteria</taxon>
        <taxon>Bacillati</taxon>
        <taxon>Actinomycetota</taxon>
        <taxon>Actinomycetes</taxon>
        <taxon>Mycobacteriales</taxon>
        <taxon>Hoyosellaceae</taxon>
        <taxon>Hoyosella</taxon>
    </lineage>
</organism>
<proteinExistence type="predicted"/>
<keyword evidence="2" id="KW-1185">Reference proteome</keyword>